<dbReference type="Proteomes" id="UP001500220">
    <property type="component" value="Unassembled WGS sequence"/>
</dbReference>
<dbReference type="Pfam" id="PF07702">
    <property type="entry name" value="UTRA"/>
    <property type="match status" value="1"/>
</dbReference>
<dbReference type="SUPFAM" id="SSF46785">
    <property type="entry name" value="Winged helix' DNA-binding domain"/>
    <property type="match status" value="1"/>
</dbReference>
<evidence type="ECO:0000256" key="2">
    <source>
        <dbReference type="ARBA" id="ARBA00023125"/>
    </source>
</evidence>
<dbReference type="FunFam" id="1.10.10.10:FF:000079">
    <property type="entry name" value="GntR family transcriptional regulator"/>
    <property type="match status" value="1"/>
</dbReference>
<keyword evidence="2" id="KW-0238">DNA-binding</keyword>
<keyword evidence="3" id="KW-0804">Transcription</keyword>
<evidence type="ECO:0000256" key="3">
    <source>
        <dbReference type="ARBA" id="ARBA00023163"/>
    </source>
</evidence>
<comment type="caution">
    <text evidence="6">The sequence shown here is derived from an EMBL/GenBank/DDBJ whole genome shotgun (WGS) entry which is preliminary data.</text>
</comment>
<dbReference type="InterPro" id="IPR036388">
    <property type="entry name" value="WH-like_DNA-bd_sf"/>
</dbReference>
<name>A0A917NDE5_9PSEU</name>
<dbReference type="Gene3D" id="3.40.1410.10">
    <property type="entry name" value="Chorismate lyase-like"/>
    <property type="match status" value="1"/>
</dbReference>
<keyword evidence="1" id="KW-0805">Transcription regulation</keyword>
<proteinExistence type="predicted"/>
<dbReference type="SUPFAM" id="SSF64288">
    <property type="entry name" value="Chorismate lyase-like"/>
    <property type="match status" value="1"/>
</dbReference>
<dbReference type="Proteomes" id="UP000597989">
    <property type="component" value="Unassembled WGS sequence"/>
</dbReference>
<accession>A0A917NDE5</accession>
<sequence>MSGRDLPLHARIRRELEARIRDGRWAPGTRIPTEAELSEQYGVSRITVQRALRDLADAGMVVRYRRRGTFVAQTAGEHNLLRATGLLLSGPEMHGDHRVISAQVLLARQAALELPDVAGDEAVVQVERHKLSADGARVVAAELAVLPFRVAPDLVDQPLITTTTHVYLRNRGVALGRSRLYVEPYALDDEHAELFGLPVGTPVFRWLRITWSADGDVVELLRVILPADSSRFYVETSLNGPPS</sequence>
<dbReference type="EMBL" id="BAAAHC010000013">
    <property type="protein sequence ID" value="GAA0528576.1"/>
    <property type="molecule type" value="Genomic_DNA"/>
</dbReference>
<reference evidence="6" key="4">
    <citation type="submission" date="2020-09" db="EMBL/GenBank/DDBJ databases">
        <authorList>
            <person name="Sun Q."/>
            <person name="Zhou Y."/>
        </authorList>
    </citation>
    <scope>NUCLEOTIDE SEQUENCE</scope>
    <source>
        <strain evidence="6">CGMCC 4.7206</strain>
    </source>
</reference>
<dbReference type="CDD" id="cd07377">
    <property type="entry name" value="WHTH_GntR"/>
    <property type="match status" value="1"/>
</dbReference>
<protein>
    <submittedName>
        <fullName evidence="6">Histidine utilization repressor</fullName>
    </submittedName>
</protein>
<evidence type="ECO:0000313" key="7">
    <source>
        <dbReference type="Proteomes" id="UP000597989"/>
    </source>
</evidence>
<dbReference type="Gene3D" id="1.10.10.10">
    <property type="entry name" value="Winged helix-like DNA-binding domain superfamily/Winged helix DNA-binding domain"/>
    <property type="match status" value="1"/>
</dbReference>
<dbReference type="EMBL" id="BMMT01000010">
    <property type="protein sequence ID" value="GGI91893.1"/>
    <property type="molecule type" value="Genomic_DNA"/>
</dbReference>
<feature type="domain" description="HTH gntR-type" evidence="4">
    <location>
        <begin position="6"/>
        <end position="74"/>
    </location>
</feature>
<evidence type="ECO:0000313" key="8">
    <source>
        <dbReference type="Proteomes" id="UP001500220"/>
    </source>
</evidence>
<dbReference type="SMART" id="SM00866">
    <property type="entry name" value="UTRA"/>
    <property type="match status" value="1"/>
</dbReference>
<dbReference type="InterPro" id="IPR028978">
    <property type="entry name" value="Chorismate_lyase_/UTRA_dom_sf"/>
</dbReference>
<evidence type="ECO:0000256" key="1">
    <source>
        <dbReference type="ARBA" id="ARBA00023015"/>
    </source>
</evidence>
<dbReference type="InterPro" id="IPR050679">
    <property type="entry name" value="Bact_HTH_transcr_reg"/>
</dbReference>
<dbReference type="Pfam" id="PF00392">
    <property type="entry name" value="GntR"/>
    <property type="match status" value="1"/>
</dbReference>
<dbReference type="GO" id="GO:0003700">
    <property type="term" value="F:DNA-binding transcription factor activity"/>
    <property type="evidence" value="ECO:0007669"/>
    <property type="project" value="InterPro"/>
</dbReference>
<reference evidence="8" key="3">
    <citation type="journal article" date="2019" name="Int. J. Syst. Evol. Microbiol.">
        <title>The Global Catalogue of Microorganisms (GCM) 10K type strain sequencing project: providing services to taxonomists for standard genome sequencing and annotation.</title>
        <authorList>
            <consortium name="The Broad Institute Genomics Platform"/>
            <consortium name="The Broad Institute Genome Sequencing Center for Infectious Disease"/>
            <person name="Wu L."/>
            <person name="Ma J."/>
        </authorList>
    </citation>
    <scope>NUCLEOTIDE SEQUENCE [LARGE SCALE GENOMIC DNA]</scope>
    <source>
        <strain evidence="8">JCM 10664</strain>
    </source>
</reference>
<dbReference type="AlphaFoldDB" id="A0A917NDE5"/>
<evidence type="ECO:0000259" key="4">
    <source>
        <dbReference type="PROSITE" id="PS50949"/>
    </source>
</evidence>
<reference evidence="5" key="5">
    <citation type="submission" date="2023-12" db="EMBL/GenBank/DDBJ databases">
        <authorList>
            <person name="Sun Q."/>
            <person name="Inoue M."/>
        </authorList>
    </citation>
    <scope>NUCLEOTIDE SEQUENCE</scope>
    <source>
        <strain evidence="5">JCM 10664</strain>
    </source>
</reference>
<dbReference type="InterPro" id="IPR036390">
    <property type="entry name" value="WH_DNA-bd_sf"/>
</dbReference>
<evidence type="ECO:0000313" key="6">
    <source>
        <dbReference type="EMBL" id="GGI91893.1"/>
    </source>
</evidence>
<keyword evidence="8" id="KW-1185">Reference proteome</keyword>
<reference evidence="6 7" key="2">
    <citation type="journal article" date="2014" name="Int. J. Syst. Evol. Microbiol.">
        <title>Complete genome sequence of Corynebacterium casei LMG S-19264T (=DSM 44701T), isolated from a smear-ripened cheese.</title>
        <authorList>
            <consortium name="US DOE Joint Genome Institute (JGI-PGF)"/>
            <person name="Walter F."/>
            <person name="Albersmeier A."/>
            <person name="Kalinowski J."/>
            <person name="Ruckert C."/>
        </authorList>
    </citation>
    <scope>NUCLEOTIDE SEQUENCE [LARGE SCALE GENOMIC DNA]</scope>
    <source>
        <strain evidence="6 7">CGMCC 4.7206</strain>
    </source>
</reference>
<evidence type="ECO:0000313" key="5">
    <source>
        <dbReference type="EMBL" id="GAA0528576.1"/>
    </source>
</evidence>
<dbReference type="RefSeq" id="WP_188988279.1">
    <property type="nucleotide sequence ID" value="NZ_BAAAHC010000013.1"/>
</dbReference>
<gene>
    <name evidence="5" type="primary">hutC</name>
    <name evidence="5" type="ORF">GCM10009545_33670</name>
    <name evidence="6" type="ORF">GCM10011581_31270</name>
</gene>
<reference evidence="5" key="1">
    <citation type="journal article" date="2014" name="Int. J. Syst. Evol. Microbiol.">
        <title>Complete genome of a new Firmicutes species belonging to the dominant human colonic microbiota ('Ruminococcus bicirculans') reveals two chromosomes and a selective capacity to utilize plant glucans.</title>
        <authorList>
            <consortium name="NISC Comparative Sequencing Program"/>
            <person name="Wegmann U."/>
            <person name="Louis P."/>
            <person name="Goesmann A."/>
            <person name="Henrissat B."/>
            <person name="Duncan S.H."/>
            <person name="Flint H.J."/>
        </authorList>
    </citation>
    <scope>NUCLEOTIDE SEQUENCE</scope>
    <source>
        <strain evidence="5">JCM 10664</strain>
    </source>
</reference>
<dbReference type="PANTHER" id="PTHR44846">
    <property type="entry name" value="MANNOSYL-D-GLYCERATE TRANSPORT/METABOLISM SYSTEM REPRESSOR MNGR-RELATED"/>
    <property type="match status" value="1"/>
</dbReference>
<organism evidence="6 7">
    <name type="scientific">Saccharopolyspora thermophila</name>
    <dbReference type="NCBI Taxonomy" id="89367"/>
    <lineage>
        <taxon>Bacteria</taxon>
        <taxon>Bacillati</taxon>
        <taxon>Actinomycetota</taxon>
        <taxon>Actinomycetes</taxon>
        <taxon>Pseudonocardiales</taxon>
        <taxon>Pseudonocardiaceae</taxon>
        <taxon>Saccharopolyspora</taxon>
    </lineage>
</organism>
<dbReference type="PRINTS" id="PR00035">
    <property type="entry name" value="HTHGNTR"/>
</dbReference>
<dbReference type="InterPro" id="IPR000524">
    <property type="entry name" value="Tscrpt_reg_HTH_GntR"/>
</dbReference>
<dbReference type="InterPro" id="IPR011663">
    <property type="entry name" value="UTRA"/>
</dbReference>
<dbReference type="PROSITE" id="PS50949">
    <property type="entry name" value="HTH_GNTR"/>
    <property type="match status" value="1"/>
</dbReference>
<dbReference type="GO" id="GO:0003677">
    <property type="term" value="F:DNA binding"/>
    <property type="evidence" value="ECO:0007669"/>
    <property type="project" value="UniProtKB-KW"/>
</dbReference>
<dbReference type="SMART" id="SM00345">
    <property type="entry name" value="HTH_GNTR"/>
    <property type="match status" value="1"/>
</dbReference>